<evidence type="ECO:0000313" key="2">
    <source>
        <dbReference type="EMBL" id="KRZ08117.1"/>
    </source>
</evidence>
<comment type="caution">
    <text evidence="1">The sequence shown here is derived from an EMBL/GenBank/DDBJ whole genome shotgun (WGS) entry which is preliminary data.</text>
</comment>
<keyword evidence="5" id="KW-1185">Reference proteome</keyword>
<dbReference type="AlphaFoldDB" id="A0A0V1DUM1"/>
<accession>A0A0V1DUM1</accession>
<dbReference type="Proteomes" id="UP000054826">
    <property type="component" value="Unassembled WGS sequence"/>
</dbReference>
<protein>
    <submittedName>
        <fullName evidence="1">Uncharacterized protein</fullName>
    </submittedName>
</protein>
<evidence type="ECO:0000313" key="5">
    <source>
        <dbReference type="Proteomes" id="UP000054805"/>
    </source>
</evidence>
<dbReference type="Proteomes" id="UP000054805">
    <property type="component" value="Unassembled WGS sequence"/>
</dbReference>
<proteinExistence type="predicted"/>
<dbReference type="EMBL" id="JYDV01000193">
    <property type="protein sequence ID" value="KRZ25726.1"/>
    <property type="molecule type" value="Genomic_DNA"/>
</dbReference>
<evidence type="ECO:0000313" key="3">
    <source>
        <dbReference type="EMBL" id="KRZ25726.1"/>
    </source>
</evidence>
<evidence type="ECO:0000313" key="1">
    <source>
        <dbReference type="EMBL" id="KRY65194.1"/>
    </source>
</evidence>
<name>A0A0V1DUM1_TRIPS</name>
<dbReference type="EMBL" id="JYDR01000224">
    <property type="protein sequence ID" value="KRY65194.1"/>
    <property type="molecule type" value="Genomic_DNA"/>
</dbReference>
<evidence type="ECO:0000313" key="4">
    <source>
        <dbReference type="Proteomes" id="UP000054632"/>
    </source>
</evidence>
<sequence length="74" mass="8498">MECGKILVDMALQKRAASFQQSFPYTVRKAIASMGTRHLPSSHRQAKIKKPPLEDAHIVEEITTENKNKLHRVW</sequence>
<organism evidence="1 4">
    <name type="scientific">Trichinella pseudospiralis</name>
    <name type="common">Parasitic roundworm</name>
    <dbReference type="NCBI Taxonomy" id="6337"/>
    <lineage>
        <taxon>Eukaryota</taxon>
        <taxon>Metazoa</taxon>
        <taxon>Ecdysozoa</taxon>
        <taxon>Nematoda</taxon>
        <taxon>Enoplea</taxon>
        <taxon>Dorylaimia</taxon>
        <taxon>Trichinellida</taxon>
        <taxon>Trichinellidae</taxon>
        <taxon>Trichinella</taxon>
    </lineage>
</organism>
<dbReference type="Proteomes" id="UP000054632">
    <property type="component" value="Unassembled WGS sequence"/>
</dbReference>
<gene>
    <name evidence="1" type="ORF">T4A_14132</name>
    <name evidence="2" type="ORF">T4B_405</name>
    <name evidence="3" type="ORF">T4C_5705</name>
</gene>
<reference evidence="4 5" key="1">
    <citation type="submission" date="2015-01" db="EMBL/GenBank/DDBJ databases">
        <title>Evolution of Trichinella species and genotypes.</title>
        <authorList>
            <person name="Korhonen P.K."/>
            <person name="Edoardo P."/>
            <person name="Giuseppe L.R."/>
            <person name="Gasser R.B."/>
        </authorList>
    </citation>
    <scope>NUCLEOTIDE SEQUENCE [LARGE SCALE GENOMIC DNA]</scope>
    <source>
        <strain evidence="1">ISS13</strain>
        <strain evidence="3">ISS176</strain>
        <strain evidence="2">ISS588</strain>
    </source>
</reference>
<dbReference type="EMBL" id="JYDS01000402">
    <property type="protein sequence ID" value="KRZ08117.1"/>
    <property type="molecule type" value="Genomic_DNA"/>
</dbReference>